<evidence type="ECO:0000256" key="1">
    <source>
        <dbReference type="SAM" id="MobiDB-lite"/>
    </source>
</evidence>
<keyword evidence="3" id="KW-1185">Reference proteome</keyword>
<protein>
    <submittedName>
        <fullName evidence="2">Uncharacterized protein</fullName>
    </submittedName>
</protein>
<dbReference type="EMBL" id="JACICF010000001">
    <property type="protein sequence ID" value="MBB3764161.1"/>
    <property type="molecule type" value="Genomic_DNA"/>
</dbReference>
<evidence type="ECO:0000313" key="2">
    <source>
        <dbReference type="EMBL" id="MBB3764161.1"/>
    </source>
</evidence>
<dbReference type="Proteomes" id="UP000578569">
    <property type="component" value="Unassembled WGS sequence"/>
</dbReference>
<name>A0A839YVC1_9SPHN</name>
<evidence type="ECO:0000313" key="3">
    <source>
        <dbReference type="Proteomes" id="UP000578569"/>
    </source>
</evidence>
<proteinExistence type="predicted"/>
<dbReference type="RefSeq" id="WP_183933443.1">
    <property type="nucleotide sequence ID" value="NZ_JACICF010000001.1"/>
</dbReference>
<reference evidence="2 3" key="1">
    <citation type="submission" date="2020-08" db="EMBL/GenBank/DDBJ databases">
        <title>Genomic Encyclopedia of Type Strains, Phase IV (KMG-IV): sequencing the most valuable type-strain genomes for metagenomic binning, comparative biology and taxonomic classification.</title>
        <authorList>
            <person name="Goeker M."/>
        </authorList>
    </citation>
    <scope>NUCLEOTIDE SEQUENCE [LARGE SCALE GENOMIC DNA]</scope>
    <source>
        <strain evidence="2 3">DSM 24194</strain>
    </source>
</reference>
<accession>A0A839YVC1</accession>
<dbReference type="AlphaFoldDB" id="A0A839YVC1"/>
<feature type="compositionally biased region" description="Basic residues" evidence="1">
    <location>
        <begin position="25"/>
        <end position="46"/>
    </location>
</feature>
<comment type="caution">
    <text evidence="2">The sequence shown here is derived from an EMBL/GenBank/DDBJ whole genome shotgun (WGS) entry which is preliminary data.</text>
</comment>
<gene>
    <name evidence="2" type="ORF">FHS50_001184</name>
</gene>
<sequence>MATKKKKEVGDAVADAGTAEEVKPKKAKKTKKAKKEKKKAKKEKKVRVAVAIEEETEGTSEKKGKKGKIKEEGLDALGKLADHPLVADLVAAGAVAAVGALAEKKVTSARGKSTGSKEALKLAGAAAAAAIGKRLMAEFEEAKARREESDDDEN</sequence>
<feature type="region of interest" description="Disordered" evidence="1">
    <location>
        <begin position="1"/>
        <end position="46"/>
    </location>
</feature>
<organism evidence="2 3">
    <name type="scientific">Sphingomicrobium lutaoense</name>
    <dbReference type="NCBI Taxonomy" id="515949"/>
    <lineage>
        <taxon>Bacteria</taxon>
        <taxon>Pseudomonadati</taxon>
        <taxon>Pseudomonadota</taxon>
        <taxon>Alphaproteobacteria</taxon>
        <taxon>Sphingomonadales</taxon>
        <taxon>Sphingomonadaceae</taxon>
        <taxon>Sphingomicrobium</taxon>
    </lineage>
</organism>